<evidence type="ECO:0000313" key="3">
    <source>
        <dbReference type="Proteomes" id="UP001201812"/>
    </source>
</evidence>
<gene>
    <name evidence="2" type="ORF">DdX_09603</name>
</gene>
<protein>
    <submittedName>
        <fullName evidence="2">Uncharacterized protein</fullName>
    </submittedName>
</protein>
<dbReference type="AlphaFoldDB" id="A0AAD4N646"/>
<feature type="region of interest" description="Disordered" evidence="1">
    <location>
        <begin position="108"/>
        <end position="142"/>
    </location>
</feature>
<dbReference type="EMBL" id="JAKKPZ010000018">
    <property type="protein sequence ID" value="KAI1712514.1"/>
    <property type="molecule type" value="Genomic_DNA"/>
</dbReference>
<sequence>MRFSVASNLRHSRKTTLILTLFSILQTSAAILIKRRYLLNTVSESLDPSIRTPDLSIHGYLARTNLLQKWQPDYTQIAQQENDLRTESDNDALESYYENALSRASRLQDTPLSLRHQDQPLRRSLRSVPEAEASGDHEEEQHAVLARMRTLCDRLRKKRIMQNWNKRSNTEDLISFLCHSNSLW</sequence>
<evidence type="ECO:0000256" key="1">
    <source>
        <dbReference type="SAM" id="MobiDB-lite"/>
    </source>
</evidence>
<reference evidence="2" key="1">
    <citation type="submission" date="2022-01" db="EMBL/GenBank/DDBJ databases">
        <title>Genome Sequence Resource for Two Populations of Ditylenchus destructor, the Migratory Endoparasitic Phytonematode.</title>
        <authorList>
            <person name="Zhang H."/>
            <person name="Lin R."/>
            <person name="Xie B."/>
        </authorList>
    </citation>
    <scope>NUCLEOTIDE SEQUENCE</scope>
    <source>
        <strain evidence="2">BazhouSP</strain>
    </source>
</reference>
<accession>A0AAD4N646</accession>
<dbReference type="Proteomes" id="UP001201812">
    <property type="component" value="Unassembled WGS sequence"/>
</dbReference>
<organism evidence="2 3">
    <name type="scientific">Ditylenchus destructor</name>
    <dbReference type="NCBI Taxonomy" id="166010"/>
    <lineage>
        <taxon>Eukaryota</taxon>
        <taxon>Metazoa</taxon>
        <taxon>Ecdysozoa</taxon>
        <taxon>Nematoda</taxon>
        <taxon>Chromadorea</taxon>
        <taxon>Rhabditida</taxon>
        <taxon>Tylenchina</taxon>
        <taxon>Tylenchomorpha</taxon>
        <taxon>Sphaerularioidea</taxon>
        <taxon>Anguinidae</taxon>
        <taxon>Anguininae</taxon>
        <taxon>Ditylenchus</taxon>
    </lineage>
</organism>
<evidence type="ECO:0000313" key="2">
    <source>
        <dbReference type="EMBL" id="KAI1712514.1"/>
    </source>
</evidence>
<keyword evidence="3" id="KW-1185">Reference proteome</keyword>
<comment type="caution">
    <text evidence="2">The sequence shown here is derived from an EMBL/GenBank/DDBJ whole genome shotgun (WGS) entry which is preliminary data.</text>
</comment>
<name>A0AAD4N646_9BILA</name>
<proteinExistence type="predicted"/>